<name>A0AAD8T1U4_LOLMU</name>
<evidence type="ECO:0000313" key="2">
    <source>
        <dbReference type="EMBL" id="KAK1667940.1"/>
    </source>
</evidence>
<dbReference type="PANTHER" id="PTHR23155:SF1220">
    <property type="entry name" value="BLIGHT RESISTANCE PROTEIN RGA3-LIKE"/>
    <property type="match status" value="1"/>
</dbReference>
<sequence>MAVVVQFLVRKFIDGLAEEGASELPFSTYFCEMRAELEKATISSSNADELRECMYELNNLLSQCRMLIDRTNTSSCFSLSKAWNSNKVKKRVVTVKRRVLQCVQHDPNGDAAALQEDSSTTGFSRWTTSWPEQSMIHGFDQQLSELEQKAFRNCSPGRLTGVGIVGMGGIGKTALAQLVFNSQQARGRYFPRIWVCLSRTACTAKDGAAKDVRKEVLQSILMALGLEEEIVLSIDGGGASLGDLESAVHEKLKGKRYLIVFDDVWKIDGWYADVVGPHNALPGSYQQSNCLALSLPKERGGVVVVTSRLEQAAEMMVGKSSVYRVQPLADRESSWAIFMDALSKARPALAKERRAIDLTTINNMKEEILETCSGLPSMAKAMADIFADSLSSPASTSSQELSLSGGIVK</sequence>
<evidence type="ECO:0000313" key="3">
    <source>
        <dbReference type="Proteomes" id="UP001231189"/>
    </source>
</evidence>
<accession>A0AAD8T1U4</accession>
<proteinExistence type="predicted"/>
<dbReference type="Gene3D" id="3.40.50.300">
    <property type="entry name" value="P-loop containing nucleotide triphosphate hydrolases"/>
    <property type="match status" value="1"/>
</dbReference>
<evidence type="ECO:0000259" key="1">
    <source>
        <dbReference type="Pfam" id="PF00931"/>
    </source>
</evidence>
<reference evidence="2" key="1">
    <citation type="submission" date="2023-07" db="EMBL/GenBank/DDBJ databases">
        <title>A chromosome-level genome assembly of Lolium multiflorum.</title>
        <authorList>
            <person name="Chen Y."/>
            <person name="Copetti D."/>
            <person name="Kolliker R."/>
            <person name="Studer B."/>
        </authorList>
    </citation>
    <scope>NUCLEOTIDE SEQUENCE</scope>
    <source>
        <strain evidence="2">02402/16</strain>
        <tissue evidence="2">Leaf</tissue>
    </source>
</reference>
<dbReference type="GO" id="GO:0043531">
    <property type="term" value="F:ADP binding"/>
    <property type="evidence" value="ECO:0007669"/>
    <property type="project" value="InterPro"/>
</dbReference>
<dbReference type="Pfam" id="PF00931">
    <property type="entry name" value="NB-ARC"/>
    <property type="match status" value="1"/>
</dbReference>
<dbReference type="InterPro" id="IPR044974">
    <property type="entry name" value="Disease_R_plants"/>
</dbReference>
<dbReference type="SUPFAM" id="SSF52540">
    <property type="entry name" value="P-loop containing nucleoside triphosphate hydrolases"/>
    <property type="match status" value="1"/>
</dbReference>
<dbReference type="Proteomes" id="UP001231189">
    <property type="component" value="Unassembled WGS sequence"/>
</dbReference>
<comment type="caution">
    <text evidence="2">The sequence shown here is derived from an EMBL/GenBank/DDBJ whole genome shotgun (WGS) entry which is preliminary data.</text>
</comment>
<dbReference type="InterPro" id="IPR002182">
    <property type="entry name" value="NB-ARC"/>
</dbReference>
<protein>
    <recommendedName>
        <fullName evidence="1">NB-ARC domain-containing protein</fullName>
    </recommendedName>
</protein>
<dbReference type="PRINTS" id="PR00364">
    <property type="entry name" value="DISEASERSIST"/>
</dbReference>
<feature type="domain" description="NB-ARC" evidence="1">
    <location>
        <begin position="140"/>
        <end position="340"/>
    </location>
</feature>
<dbReference type="EMBL" id="JAUUTY010000003">
    <property type="protein sequence ID" value="KAK1667940.1"/>
    <property type="molecule type" value="Genomic_DNA"/>
</dbReference>
<dbReference type="GO" id="GO:0098542">
    <property type="term" value="P:defense response to other organism"/>
    <property type="evidence" value="ECO:0007669"/>
    <property type="project" value="TreeGrafter"/>
</dbReference>
<dbReference type="PANTHER" id="PTHR23155">
    <property type="entry name" value="DISEASE RESISTANCE PROTEIN RP"/>
    <property type="match status" value="1"/>
</dbReference>
<organism evidence="2 3">
    <name type="scientific">Lolium multiflorum</name>
    <name type="common">Italian ryegrass</name>
    <name type="synonym">Lolium perenne subsp. multiflorum</name>
    <dbReference type="NCBI Taxonomy" id="4521"/>
    <lineage>
        <taxon>Eukaryota</taxon>
        <taxon>Viridiplantae</taxon>
        <taxon>Streptophyta</taxon>
        <taxon>Embryophyta</taxon>
        <taxon>Tracheophyta</taxon>
        <taxon>Spermatophyta</taxon>
        <taxon>Magnoliopsida</taxon>
        <taxon>Liliopsida</taxon>
        <taxon>Poales</taxon>
        <taxon>Poaceae</taxon>
        <taxon>BOP clade</taxon>
        <taxon>Pooideae</taxon>
        <taxon>Poodae</taxon>
        <taxon>Poeae</taxon>
        <taxon>Poeae Chloroplast Group 2 (Poeae type)</taxon>
        <taxon>Loliodinae</taxon>
        <taxon>Loliinae</taxon>
        <taxon>Lolium</taxon>
    </lineage>
</organism>
<keyword evidence="3" id="KW-1185">Reference proteome</keyword>
<dbReference type="InterPro" id="IPR027417">
    <property type="entry name" value="P-loop_NTPase"/>
</dbReference>
<dbReference type="AlphaFoldDB" id="A0AAD8T1U4"/>
<gene>
    <name evidence="2" type="ORF">QYE76_056099</name>
</gene>